<gene>
    <name evidence="1" type="ORF">AS27_05417</name>
</gene>
<dbReference type="AlphaFoldDB" id="A0A087R8X7"/>
<dbReference type="EMBL" id="KL226218">
    <property type="protein sequence ID" value="KFM09931.1"/>
    <property type="molecule type" value="Genomic_DNA"/>
</dbReference>
<dbReference type="Proteomes" id="UP000053286">
    <property type="component" value="Unassembled WGS sequence"/>
</dbReference>
<keyword evidence="2" id="KW-1185">Reference proteome</keyword>
<feature type="non-terminal residue" evidence="1">
    <location>
        <position position="48"/>
    </location>
</feature>
<reference evidence="1 2" key="1">
    <citation type="submission" date="2014-04" db="EMBL/GenBank/DDBJ databases">
        <title>Genome evolution of avian class.</title>
        <authorList>
            <person name="Zhang G."/>
            <person name="Li C."/>
        </authorList>
    </citation>
    <scope>NUCLEOTIDE SEQUENCE [LARGE SCALE GENOMIC DNA]</scope>
    <source>
        <strain evidence="1">BGI_AS27</strain>
    </source>
</reference>
<evidence type="ECO:0000313" key="2">
    <source>
        <dbReference type="Proteomes" id="UP000053286"/>
    </source>
</evidence>
<proteinExistence type="predicted"/>
<dbReference type="STRING" id="9233.A0A087R8X7"/>
<sequence>SSLDSVQEALRLLELVPRSAQNRDRLLDDQAQALLWLYICTLESKREK</sequence>
<organism evidence="1 2">
    <name type="scientific">Aptenodytes forsteri</name>
    <name type="common">Emperor penguin</name>
    <dbReference type="NCBI Taxonomy" id="9233"/>
    <lineage>
        <taxon>Eukaryota</taxon>
        <taxon>Metazoa</taxon>
        <taxon>Chordata</taxon>
        <taxon>Craniata</taxon>
        <taxon>Vertebrata</taxon>
        <taxon>Euteleostomi</taxon>
        <taxon>Archelosauria</taxon>
        <taxon>Archosauria</taxon>
        <taxon>Dinosauria</taxon>
        <taxon>Saurischia</taxon>
        <taxon>Theropoda</taxon>
        <taxon>Coelurosauria</taxon>
        <taxon>Aves</taxon>
        <taxon>Neognathae</taxon>
        <taxon>Neoaves</taxon>
        <taxon>Aequornithes</taxon>
        <taxon>Sphenisciformes</taxon>
        <taxon>Spheniscidae</taxon>
        <taxon>Aptenodytes</taxon>
    </lineage>
</organism>
<name>A0A087R8X7_APTFO</name>
<evidence type="ECO:0000313" key="1">
    <source>
        <dbReference type="EMBL" id="KFM09931.1"/>
    </source>
</evidence>
<protein>
    <submittedName>
        <fullName evidence="1">Separin</fullName>
    </submittedName>
</protein>
<feature type="non-terminal residue" evidence="1">
    <location>
        <position position="1"/>
    </location>
</feature>
<accession>A0A087R8X7</accession>